<evidence type="ECO:0000259" key="4">
    <source>
        <dbReference type="PROSITE" id="PS51987"/>
    </source>
</evidence>
<dbReference type="InterPro" id="IPR008147">
    <property type="entry name" value="Gln_synt_N"/>
</dbReference>
<dbReference type="InterPro" id="IPR008146">
    <property type="entry name" value="Gln_synth_cat_dom"/>
</dbReference>
<dbReference type="EC" id="6.3.1.2" evidence="5"/>
<reference evidence="5 6" key="1">
    <citation type="submission" date="2015-09" db="EMBL/GenBank/DDBJ databases">
        <authorList>
            <consortium name="Pathogen Informatics"/>
        </authorList>
    </citation>
    <scope>NUCLEOTIDE SEQUENCE [LARGE SCALE GENOMIC DNA]</scope>
    <source>
        <strain evidence="5 6">2789STDY5834876</strain>
    </source>
</reference>
<evidence type="ECO:0000256" key="1">
    <source>
        <dbReference type="PROSITE-ProRule" id="PRU01330"/>
    </source>
</evidence>
<dbReference type="STRING" id="39482.ERS852491_04188"/>
<name>A0A174K8I9_9FIRM</name>
<evidence type="ECO:0000259" key="3">
    <source>
        <dbReference type="PROSITE" id="PS51986"/>
    </source>
</evidence>
<evidence type="ECO:0000256" key="2">
    <source>
        <dbReference type="RuleBase" id="RU000384"/>
    </source>
</evidence>
<dbReference type="PANTHER" id="PTHR42974:SF1">
    <property type="entry name" value="TYPE-3 GLUTAMINE SYNTHETASE"/>
    <property type="match status" value="1"/>
</dbReference>
<dbReference type="Gene3D" id="3.30.590.10">
    <property type="entry name" value="Glutamine synthetase/guanido kinase, catalytic domain"/>
    <property type="match status" value="1"/>
</dbReference>
<feature type="domain" description="GS catalytic" evidence="4">
    <location>
        <begin position="165"/>
        <end position="596"/>
    </location>
</feature>
<dbReference type="Proteomes" id="UP000095544">
    <property type="component" value="Unassembled WGS sequence"/>
</dbReference>
<dbReference type="SUPFAM" id="SSF55931">
    <property type="entry name" value="Glutamine synthetase/guanido kinase"/>
    <property type="match status" value="1"/>
</dbReference>
<dbReference type="InterPro" id="IPR022147">
    <property type="entry name" value="GSIII_N"/>
</dbReference>
<comment type="similarity">
    <text evidence="1 2">Belongs to the glutamine synthetase family.</text>
</comment>
<sequence>MSAELVNVAEIFGENVFNDTVMQERLPKKIYKNLKRTIEEGKELDLETADVIAHEMKEWAIEKGATHYTHWFQPLTGVTAEKHDSFISAPLPSGKVLMSFSGKELIKGEPDASSFPSGGLRATFEARGYTAWDCTSPAFVRQDAAGATLCIPTAFCSYKGEALDQKTPLLRSMEAVSKQSLRLLRLFGNTTSKKVTPSVGPEQEYFLVDAQKFRQRKDLIYTGRTLFGAMPPKGQELDDHYFGTIRQRVASFMKDVNEELWKVGVSAKTQHNEVAPAQHELAPIYAEANIAVDHNHLVMQTLKRVACQHGMKCLLHEKPFAGVNGSGKHDNWSLTTDDGINMLEPGKTPHENTQFLMVLTCILKAVNRHADLLRESAADPGNDHRLGANEAPPAIISVFLGEQLEDVLEQLVSTGEATHSLKGGKLETGVKTLPDLAKDATDRNRTSPFAFTGNKFEFRMVGSRDSVAAPNIVLNTIVAEAFSEACDVLEKADDFDMAVHDLIKEYAIENQKIVFNGDGYSEAWVAEAERRGLPNIKSMVEAIPAMTTEKAVTLFEKFNVFTRAELESRAEIQYESYAKAINIEARTMIDMASKQIIPAIMNYTKTLADTILAVKAAGADTSVQSELLNEVSALLVETKTNLKTLIKVTEEAAEKEEGAVQANFYHSAVFPAMENLRKPVDALEMIVDKDVWPMPSYGDLIFEV</sequence>
<protein>
    <submittedName>
        <fullName evidence="5">Glutamine synthetase</fullName>
        <ecNumber evidence="5">6.3.1.2</ecNumber>
    </submittedName>
</protein>
<dbReference type="Gene3D" id="1.20.120.1560">
    <property type="match status" value="1"/>
</dbReference>
<accession>A0A174K8I9</accession>
<dbReference type="AlphaFoldDB" id="A0A174K8I9"/>
<dbReference type="PROSITE" id="PS51986">
    <property type="entry name" value="GS_BETA_GRASP"/>
    <property type="match status" value="1"/>
</dbReference>
<gene>
    <name evidence="5" type="primary">glnA_3</name>
    <name evidence="5" type="ORF">ERS852491_04188</name>
</gene>
<dbReference type="PROSITE" id="PS51987">
    <property type="entry name" value="GS_CATALYTIC"/>
    <property type="match status" value="1"/>
</dbReference>
<dbReference type="EMBL" id="CYZU01000054">
    <property type="protein sequence ID" value="CUP07181.1"/>
    <property type="molecule type" value="Genomic_DNA"/>
</dbReference>
<dbReference type="PANTHER" id="PTHR42974">
    <property type="entry name" value="GLUTAMINE SYNTHETASE"/>
    <property type="match status" value="1"/>
</dbReference>
<dbReference type="SMART" id="SM01230">
    <property type="entry name" value="Gln-synt_C"/>
    <property type="match status" value="1"/>
</dbReference>
<dbReference type="Pfam" id="PF18318">
    <property type="entry name" value="Gln-synt_C-ter"/>
    <property type="match status" value="1"/>
</dbReference>
<dbReference type="OrthoDB" id="9807095at2"/>
<dbReference type="GO" id="GO:0004356">
    <property type="term" value="F:glutamine synthetase activity"/>
    <property type="evidence" value="ECO:0007669"/>
    <property type="project" value="UniProtKB-EC"/>
</dbReference>
<feature type="domain" description="GS beta-grasp" evidence="3">
    <location>
        <begin position="66"/>
        <end position="160"/>
    </location>
</feature>
<dbReference type="InterPro" id="IPR052725">
    <property type="entry name" value="GS_Type-3"/>
</dbReference>
<dbReference type="GO" id="GO:0006542">
    <property type="term" value="P:glutamine biosynthetic process"/>
    <property type="evidence" value="ECO:0007669"/>
    <property type="project" value="InterPro"/>
</dbReference>
<evidence type="ECO:0000313" key="6">
    <source>
        <dbReference type="Proteomes" id="UP000095544"/>
    </source>
</evidence>
<dbReference type="RefSeq" id="WP_050641874.1">
    <property type="nucleotide sequence ID" value="NZ_CABKUE010000009.1"/>
</dbReference>
<dbReference type="Pfam" id="PF00120">
    <property type="entry name" value="Gln-synt_C"/>
    <property type="match status" value="1"/>
</dbReference>
<proteinExistence type="inferred from homology"/>
<dbReference type="PROSITE" id="PS00181">
    <property type="entry name" value="GLNA_ATP"/>
    <property type="match status" value="1"/>
</dbReference>
<dbReference type="InterPro" id="IPR014746">
    <property type="entry name" value="Gln_synth/guanido_kin_cat_dom"/>
</dbReference>
<evidence type="ECO:0000313" key="5">
    <source>
        <dbReference type="EMBL" id="CUP07181.1"/>
    </source>
</evidence>
<organism evidence="5 6">
    <name type="scientific">Faecalicatena contorta</name>
    <dbReference type="NCBI Taxonomy" id="39482"/>
    <lineage>
        <taxon>Bacteria</taxon>
        <taxon>Bacillati</taxon>
        <taxon>Bacillota</taxon>
        <taxon>Clostridia</taxon>
        <taxon>Lachnospirales</taxon>
        <taxon>Lachnospiraceae</taxon>
        <taxon>Faecalicatena</taxon>
    </lineage>
</organism>
<dbReference type="InterPro" id="IPR040577">
    <property type="entry name" value="Gln-synt_C"/>
</dbReference>
<dbReference type="Pfam" id="PF12437">
    <property type="entry name" value="GSIII_N"/>
    <property type="match status" value="1"/>
</dbReference>
<dbReference type="InterPro" id="IPR027303">
    <property type="entry name" value="Gln_synth_gly_rich_site"/>
</dbReference>
<keyword evidence="5" id="KW-0436">Ligase</keyword>